<dbReference type="AlphaFoldDB" id="A0A426YUE0"/>
<feature type="non-terminal residue" evidence="1">
    <location>
        <position position="1"/>
    </location>
</feature>
<evidence type="ECO:0000313" key="1">
    <source>
        <dbReference type="EMBL" id="RRT55353.1"/>
    </source>
</evidence>
<organism evidence="1 2">
    <name type="scientific">Ensete ventricosum</name>
    <name type="common">Abyssinian banana</name>
    <name type="synonym">Musa ensete</name>
    <dbReference type="NCBI Taxonomy" id="4639"/>
    <lineage>
        <taxon>Eukaryota</taxon>
        <taxon>Viridiplantae</taxon>
        <taxon>Streptophyta</taxon>
        <taxon>Embryophyta</taxon>
        <taxon>Tracheophyta</taxon>
        <taxon>Spermatophyta</taxon>
        <taxon>Magnoliopsida</taxon>
        <taxon>Liliopsida</taxon>
        <taxon>Zingiberales</taxon>
        <taxon>Musaceae</taxon>
        <taxon>Ensete</taxon>
    </lineage>
</organism>
<reference evidence="1 2" key="1">
    <citation type="journal article" date="2014" name="Agronomy (Basel)">
        <title>A Draft Genome Sequence for Ensete ventricosum, the Drought-Tolerant Tree Against Hunger.</title>
        <authorList>
            <person name="Harrison J."/>
            <person name="Moore K.A."/>
            <person name="Paszkiewicz K."/>
            <person name="Jones T."/>
            <person name="Grant M."/>
            <person name="Ambacheew D."/>
            <person name="Muzemil S."/>
            <person name="Studholme D.J."/>
        </authorList>
    </citation>
    <scope>NUCLEOTIDE SEQUENCE [LARGE SCALE GENOMIC DNA]</scope>
</reference>
<protein>
    <submittedName>
        <fullName evidence="1">Uncharacterized protein</fullName>
    </submittedName>
</protein>
<accession>A0A426YUE0</accession>
<proteinExistence type="predicted"/>
<gene>
    <name evidence="1" type="ORF">B296_00019406</name>
</gene>
<dbReference type="Proteomes" id="UP000287651">
    <property type="component" value="Unassembled WGS sequence"/>
</dbReference>
<dbReference type="EMBL" id="AMZH03010127">
    <property type="protein sequence ID" value="RRT55353.1"/>
    <property type="molecule type" value="Genomic_DNA"/>
</dbReference>
<comment type="caution">
    <text evidence="1">The sequence shown here is derived from an EMBL/GenBank/DDBJ whole genome shotgun (WGS) entry which is preliminary data.</text>
</comment>
<name>A0A426YUE0_ENSVE</name>
<sequence length="52" mass="5567">PLAREAAAFAASAARGCLRVRPLLDTAASVCGRHLMRLSPTRVRPNVCLGHR</sequence>
<evidence type="ECO:0000313" key="2">
    <source>
        <dbReference type="Proteomes" id="UP000287651"/>
    </source>
</evidence>